<name>A0AA36HVJ3_9DINO</name>
<dbReference type="InterPro" id="IPR022684">
    <property type="entry name" value="Calpain_cysteine_protease"/>
</dbReference>
<dbReference type="Pfam" id="PF00648">
    <property type="entry name" value="Peptidase_C2"/>
    <property type="match status" value="1"/>
</dbReference>
<dbReference type="AlphaFoldDB" id="A0AA36HVJ3"/>
<dbReference type="PRINTS" id="PR00704">
    <property type="entry name" value="CALPAIN"/>
</dbReference>
<keyword evidence="3 6" id="KW-0378">Hydrolase</keyword>
<evidence type="ECO:0000313" key="8">
    <source>
        <dbReference type="EMBL" id="CAJ1376151.1"/>
    </source>
</evidence>
<feature type="active site" evidence="5 6">
    <location>
        <position position="507"/>
    </location>
</feature>
<dbReference type="GO" id="GO:0006508">
    <property type="term" value="P:proteolysis"/>
    <property type="evidence" value="ECO:0007669"/>
    <property type="project" value="UniProtKB-KW"/>
</dbReference>
<reference evidence="8" key="1">
    <citation type="submission" date="2023-08" db="EMBL/GenBank/DDBJ databases">
        <authorList>
            <person name="Chen Y."/>
            <person name="Shah S."/>
            <person name="Dougan E. K."/>
            <person name="Thang M."/>
            <person name="Chan C."/>
        </authorList>
    </citation>
    <scope>NUCLEOTIDE SEQUENCE</scope>
</reference>
<feature type="active site" evidence="5 6">
    <location>
        <position position="527"/>
    </location>
</feature>
<protein>
    <recommendedName>
        <fullName evidence="7">Calpain catalytic domain-containing protein</fullName>
    </recommendedName>
</protein>
<evidence type="ECO:0000256" key="3">
    <source>
        <dbReference type="ARBA" id="ARBA00022801"/>
    </source>
</evidence>
<dbReference type="InterPro" id="IPR001300">
    <property type="entry name" value="Peptidase_C2_calpain_cat"/>
</dbReference>
<keyword evidence="9" id="KW-1185">Reference proteome</keyword>
<evidence type="ECO:0000256" key="5">
    <source>
        <dbReference type="PIRSR" id="PIRSR622684-1"/>
    </source>
</evidence>
<comment type="caution">
    <text evidence="8">The sequence shown here is derived from an EMBL/GenBank/DDBJ whole genome shotgun (WGS) entry which is preliminary data.</text>
</comment>
<dbReference type="PROSITE" id="PS00139">
    <property type="entry name" value="THIOL_PROTEASE_CYS"/>
    <property type="match status" value="1"/>
</dbReference>
<feature type="non-terminal residue" evidence="8">
    <location>
        <position position="754"/>
    </location>
</feature>
<proteinExistence type="inferred from homology"/>
<dbReference type="GO" id="GO:0004198">
    <property type="term" value="F:calcium-dependent cysteine-type endopeptidase activity"/>
    <property type="evidence" value="ECO:0007669"/>
    <property type="project" value="InterPro"/>
</dbReference>
<accession>A0AA36HVJ3</accession>
<dbReference type="Proteomes" id="UP001178507">
    <property type="component" value="Unassembled WGS sequence"/>
</dbReference>
<dbReference type="EMBL" id="CAUJNA010000365">
    <property type="protein sequence ID" value="CAJ1376151.1"/>
    <property type="molecule type" value="Genomic_DNA"/>
</dbReference>
<sequence>EPTALCILESASDRTQVEVTPRQVPSKVVKAEVKKKELWTFETSTFRHFLRDHLCKPEECFDRDWNLCKAQGAKQLSWLELRLFFAAMGKADAEAHAPAWRKTNKAAMKELALFRASDGSPDGVLWYWVSAARKVCVGLYNNLKNEKLIVTFNGAKEAALAAPEEPEKKGFRCKVKGDIIAFTVLPGEMVLAFDKGDGVPGFVPELCPLTAADYEATFGADAVNGYEANLEKVKALIAEKGLDSSDDLAVLKACVETKTRFVDVNFTKEAVMGSGQDCPGVFLCPEQYLRDGQTKCLFKADESGEKVTPEDVGQGVLGDCWLMAAFAALSEWPERVYSMFGLDGNPCYGNEVGGYVIHHTKDGKWRYTVVDDYLIVRGVGPMFARNRKNPAELWVSVLEKAWAKVHGGYKVLQVGRTHNAMTDLTGYPSNIFMFDPEDRESVLLDGHVKTEFWSCGQLGEQLAAWDDKHFAMNLQTEGADQSSFDQKNSSTFGLEEEYKKIGLFPGHAYTLYGVQKVNGTLLCQIRNPWGSGAEWTGDWSDRSKLWESVDEEKRIALLGRKPDNTDGMFWMSLQDVSKHFKGGSVTFIGDSDDLRFIGTAKGQATFAVRFKNTTPGNRVSFMASQPDVRNHGGSYAALQVRLMVKADGGWRLAKSEDLSGQPPATRWRMDRDLGFSTTLAENTEYLVTLVTDAKDKDVVLAVQPSKGSEYAAEAFSVPAEAAFLQRTVESEAVFEVDTSAKVPEDLKQQMWRAV</sequence>
<evidence type="ECO:0000259" key="7">
    <source>
        <dbReference type="PROSITE" id="PS50203"/>
    </source>
</evidence>
<dbReference type="SMART" id="SM00230">
    <property type="entry name" value="CysPc"/>
    <property type="match status" value="1"/>
</dbReference>
<keyword evidence="4 6" id="KW-0788">Thiol protease</keyword>
<evidence type="ECO:0000256" key="2">
    <source>
        <dbReference type="ARBA" id="ARBA00022670"/>
    </source>
</evidence>
<gene>
    <name evidence="8" type="ORF">EVOR1521_LOCUS5278</name>
</gene>
<dbReference type="InterPro" id="IPR000169">
    <property type="entry name" value="Pept_cys_AS"/>
</dbReference>
<evidence type="ECO:0000256" key="1">
    <source>
        <dbReference type="ARBA" id="ARBA00007623"/>
    </source>
</evidence>
<feature type="active site" evidence="5 6">
    <location>
        <position position="320"/>
    </location>
</feature>
<keyword evidence="2 6" id="KW-0645">Protease</keyword>
<comment type="similarity">
    <text evidence="1">Belongs to the peptidase C2 family.</text>
</comment>
<evidence type="ECO:0000256" key="6">
    <source>
        <dbReference type="PROSITE-ProRule" id="PRU00239"/>
    </source>
</evidence>
<dbReference type="PANTHER" id="PTHR10183:SF379">
    <property type="entry name" value="CALPAIN-5"/>
    <property type="match status" value="1"/>
</dbReference>
<organism evidence="8 9">
    <name type="scientific">Effrenium voratum</name>
    <dbReference type="NCBI Taxonomy" id="2562239"/>
    <lineage>
        <taxon>Eukaryota</taxon>
        <taxon>Sar</taxon>
        <taxon>Alveolata</taxon>
        <taxon>Dinophyceae</taxon>
        <taxon>Suessiales</taxon>
        <taxon>Symbiodiniaceae</taxon>
        <taxon>Effrenium</taxon>
    </lineage>
</organism>
<dbReference type="Gene3D" id="3.90.70.10">
    <property type="entry name" value="Cysteine proteinases"/>
    <property type="match status" value="1"/>
</dbReference>
<dbReference type="PANTHER" id="PTHR10183">
    <property type="entry name" value="CALPAIN"/>
    <property type="match status" value="1"/>
</dbReference>
<dbReference type="InterPro" id="IPR038765">
    <property type="entry name" value="Papain-like_cys_pep_sf"/>
</dbReference>
<evidence type="ECO:0000256" key="4">
    <source>
        <dbReference type="ARBA" id="ARBA00022807"/>
    </source>
</evidence>
<dbReference type="CDD" id="cd00044">
    <property type="entry name" value="CysPc"/>
    <property type="match status" value="1"/>
</dbReference>
<evidence type="ECO:0000313" key="9">
    <source>
        <dbReference type="Proteomes" id="UP001178507"/>
    </source>
</evidence>
<feature type="domain" description="Calpain catalytic" evidence="7">
    <location>
        <begin position="285"/>
        <end position="589"/>
    </location>
</feature>
<dbReference type="PROSITE" id="PS50203">
    <property type="entry name" value="CALPAIN_CAT"/>
    <property type="match status" value="1"/>
</dbReference>
<dbReference type="SUPFAM" id="SSF54001">
    <property type="entry name" value="Cysteine proteinases"/>
    <property type="match status" value="1"/>
</dbReference>